<sequence length="32" mass="3515">MIRGVKVPRQGASKTQSKGQRLPSPQRSLDHA</sequence>
<protein>
    <submittedName>
        <fullName evidence="2">Uncharacterized protein</fullName>
    </submittedName>
</protein>
<proteinExistence type="predicted"/>
<gene>
    <name evidence="2" type="ORF">NYM_LOCUS11725</name>
</gene>
<accession>A0A5K1A104</accession>
<organism evidence="2">
    <name type="scientific">Nymphaea colorata</name>
    <name type="common">pocket water lily</name>
    <dbReference type="NCBI Taxonomy" id="210225"/>
    <lineage>
        <taxon>Eukaryota</taxon>
        <taxon>Viridiplantae</taxon>
        <taxon>Streptophyta</taxon>
        <taxon>Embryophyta</taxon>
        <taxon>Tracheophyta</taxon>
        <taxon>Spermatophyta</taxon>
        <taxon>Magnoliopsida</taxon>
        <taxon>Nymphaeales</taxon>
        <taxon>Nymphaeaceae</taxon>
        <taxon>Nymphaea</taxon>
    </lineage>
</organism>
<reference evidence="2" key="1">
    <citation type="submission" date="2019-09" db="EMBL/GenBank/DDBJ databases">
        <authorList>
            <person name="Zhang L."/>
        </authorList>
    </citation>
    <scope>NUCLEOTIDE SEQUENCE</scope>
</reference>
<dbReference type="AlphaFoldDB" id="A0A5K1A104"/>
<evidence type="ECO:0000256" key="1">
    <source>
        <dbReference type="SAM" id="MobiDB-lite"/>
    </source>
</evidence>
<feature type="region of interest" description="Disordered" evidence="1">
    <location>
        <begin position="1"/>
        <end position="32"/>
    </location>
</feature>
<evidence type="ECO:0000313" key="2">
    <source>
        <dbReference type="EMBL" id="VVV95236.1"/>
    </source>
</evidence>
<dbReference type="EMBL" id="LR721780">
    <property type="protein sequence ID" value="VVV95236.1"/>
    <property type="molecule type" value="Genomic_DNA"/>
</dbReference>
<feature type="compositionally biased region" description="Polar residues" evidence="1">
    <location>
        <begin position="12"/>
        <end position="32"/>
    </location>
</feature>
<name>A0A5K1A104_9MAGN</name>